<name>A0A1B0CQF1_LUTLO</name>
<dbReference type="EMBL" id="AJWK01023483">
    <property type="status" value="NOT_ANNOTATED_CDS"/>
    <property type="molecule type" value="Genomic_DNA"/>
</dbReference>
<dbReference type="VEuPathDB" id="VectorBase:LLOJ007100"/>
<organism evidence="2 3">
    <name type="scientific">Lutzomyia longipalpis</name>
    <name type="common">Sand fly</name>
    <dbReference type="NCBI Taxonomy" id="7200"/>
    <lineage>
        <taxon>Eukaryota</taxon>
        <taxon>Metazoa</taxon>
        <taxon>Ecdysozoa</taxon>
        <taxon>Arthropoda</taxon>
        <taxon>Hexapoda</taxon>
        <taxon>Insecta</taxon>
        <taxon>Pterygota</taxon>
        <taxon>Neoptera</taxon>
        <taxon>Endopterygota</taxon>
        <taxon>Diptera</taxon>
        <taxon>Nematocera</taxon>
        <taxon>Psychodoidea</taxon>
        <taxon>Psychodidae</taxon>
        <taxon>Lutzomyia</taxon>
        <taxon>Lutzomyia</taxon>
    </lineage>
</organism>
<reference evidence="2" key="1">
    <citation type="submission" date="2020-05" db="UniProtKB">
        <authorList>
            <consortium name="EnsemblMetazoa"/>
        </authorList>
    </citation>
    <scope>IDENTIFICATION</scope>
    <source>
        <strain evidence="2">Jacobina</strain>
    </source>
</reference>
<evidence type="ECO:0008006" key="4">
    <source>
        <dbReference type="Google" id="ProtNLM"/>
    </source>
</evidence>
<feature type="signal peptide" evidence="1">
    <location>
        <begin position="1"/>
        <end position="19"/>
    </location>
</feature>
<dbReference type="AlphaFoldDB" id="A0A1B0CQF1"/>
<feature type="chain" id="PRO_5008406020" description="Secreted protein" evidence="1">
    <location>
        <begin position="20"/>
        <end position="131"/>
    </location>
</feature>
<proteinExistence type="predicted"/>
<accession>A0A1B0CQF1</accession>
<sequence>MKYSVVIFLLVILAKNSLAYSETVTLGQRQPGEQLLGFVTNSTQYSPQPGHHEITLTLGAPAGSFVTFVHINIYPDFDIVSFPVHIPYNANIVIQNYATTHLSANAYYYGFAAESPEALAKRDSIEEKTYS</sequence>
<dbReference type="VEuPathDB" id="VectorBase:LLONM1_010301"/>
<evidence type="ECO:0000256" key="1">
    <source>
        <dbReference type="SAM" id="SignalP"/>
    </source>
</evidence>
<dbReference type="Proteomes" id="UP000092461">
    <property type="component" value="Unassembled WGS sequence"/>
</dbReference>
<keyword evidence="1" id="KW-0732">Signal</keyword>
<evidence type="ECO:0000313" key="2">
    <source>
        <dbReference type="EnsemblMetazoa" id="LLOJ007100-PA"/>
    </source>
</evidence>
<protein>
    <recommendedName>
        <fullName evidence="4">Secreted protein</fullName>
    </recommendedName>
</protein>
<keyword evidence="3" id="KW-1185">Reference proteome</keyword>
<evidence type="ECO:0000313" key="3">
    <source>
        <dbReference type="Proteomes" id="UP000092461"/>
    </source>
</evidence>
<dbReference type="EnsemblMetazoa" id="LLOJ007100-RA">
    <property type="protein sequence ID" value="LLOJ007100-PA"/>
    <property type="gene ID" value="LLOJ007100"/>
</dbReference>